<dbReference type="SUPFAM" id="SSF51695">
    <property type="entry name" value="PLC-like phosphodiesterases"/>
    <property type="match status" value="1"/>
</dbReference>
<organism evidence="2 3">
    <name type="scientific">Triparma columacea</name>
    <dbReference type="NCBI Taxonomy" id="722753"/>
    <lineage>
        <taxon>Eukaryota</taxon>
        <taxon>Sar</taxon>
        <taxon>Stramenopiles</taxon>
        <taxon>Ochrophyta</taxon>
        <taxon>Bolidophyceae</taxon>
        <taxon>Parmales</taxon>
        <taxon>Triparmaceae</taxon>
        <taxon>Triparma</taxon>
    </lineage>
</organism>
<evidence type="ECO:0000313" key="3">
    <source>
        <dbReference type="Proteomes" id="UP001165065"/>
    </source>
</evidence>
<dbReference type="InterPro" id="IPR051057">
    <property type="entry name" value="PI-PLC_domain"/>
</dbReference>
<dbReference type="OrthoDB" id="1046782at2759"/>
<dbReference type="EMBL" id="BRYA01000304">
    <property type="protein sequence ID" value="GMI46557.1"/>
    <property type="molecule type" value="Genomic_DNA"/>
</dbReference>
<accession>A0A9W7LED7</accession>
<comment type="caution">
    <text evidence="2">The sequence shown here is derived from an EMBL/GenBank/DDBJ whole genome shotgun (WGS) entry which is preliminary data.</text>
</comment>
<feature type="signal peptide" evidence="1">
    <location>
        <begin position="1"/>
        <end position="15"/>
    </location>
</feature>
<feature type="chain" id="PRO_5040762842" description="PLC-like phosphodiesterase" evidence="1">
    <location>
        <begin position="16"/>
        <end position="537"/>
    </location>
</feature>
<dbReference type="Gene3D" id="3.20.20.190">
    <property type="entry name" value="Phosphatidylinositol (PI) phosphodiesterase"/>
    <property type="match status" value="1"/>
</dbReference>
<evidence type="ECO:0000313" key="2">
    <source>
        <dbReference type="EMBL" id="GMI46557.1"/>
    </source>
</evidence>
<dbReference type="PANTHER" id="PTHR13593:SF143">
    <property type="entry name" value="PHOSPHATIDYLINOSITOL-SPECIFIC PHOSPHOLIPASE C X DOMAIN-CONTAINING PROTEIN"/>
    <property type="match status" value="1"/>
</dbReference>
<evidence type="ECO:0008006" key="4">
    <source>
        <dbReference type="Google" id="ProtNLM"/>
    </source>
</evidence>
<sequence>MRLSPLFVLPLLVGAQVWKCDDQTTCSSCASVSHYLGQEALTDSSSDTPLGTQLVGCKWCLKDSTCHADGSLFNPCSSSESIEYVDICPTSYPPSPPEFLPDWMSAVSGVIGNLTLLDLSLPGTHDSLTYDLSTTISDGGIDDYPELSKVLHLFSGSVDIIPGQIEDFIRQQARTQGMTITEQLDNGIRFIDFRTMKEKDDWYSLHMLESNEKSTTYLKEIRDWMESHPGEIVVLWMTKHGNGGAVGDDAYPGVSVEDKRAFWGQVEEIFDGLMLDTSVSQINVTTIDELVSRNHRVVVYAGDYVEFSNSSKFAIDGALIDNRLGSSVDDEENAYASEVDMFTNAASIKREDKASQKLLLRSMATSSPDFQVEAVAFMKFDPFASDEDQTKKCTDGFGIPSLNSWCPPTLMDIAQMGVYYKQLTLDLAYSKFDEGWEFPNAIYLDALDYDGRIRTGTTLPWGTIKDDDVEDHRLDNYPYADTLIGFNVKLACRMGGGNEGLCKSLLDMIEQRREVGGLVSRWDDTKYGRSSDWPVSS</sequence>
<dbReference type="GO" id="GO:0008081">
    <property type="term" value="F:phosphoric diester hydrolase activity"/>
    <property type="evidence" value="ECO:0007669"/>
    <property type="project" value="InterPro"/>
</dbReference>
<dbReference type="Pfam" id="PF26146">
    <property type="entry name" value="PI-PLC_X"/>
    <property type="match status" value="1"/>
</dbReference>
<reference evidence="3" key="1">
    <citation type="journal article" date="2023" name="Commun. Biol.">
        <title>Genome analysis of Parmales, the sister group of diatoms, reveals the evolutionary specialization of diatoms from phago-mixotrophs to photoautotrophs.</title>
        <authorList>
            <person name="Ban H."/>
            <person name="Sato S."/>
            <person name="Yoshikawa S."/>
            <person name="Yamada K."/>
            <person name="Nakamura Y."/>
            <person name="Ichinomiya M."/>
            <person name="Sato N."/>
            <person name="Blanc-Mathieu R."/>
            <person name="Endo H."/>
            <person name="Kuwata A."/>
            <person name="Ogata H."/>
        </authorList>
    </citation>
    <scope>NUCLEOTIDE SEQUENCE [LARGE SCALE GENOMIC DNA]</scope>
</reference>
<dbReference type="Proteomes" id="UP001165065">
    <property type="component" value="Unassembled WGS sequence"/>
</dbReference>
<gene>
    <name evidence="2" type="ORF">TrCOL_g13404</name>
</gene>
<dbReference type="AlphaFoldDB" id="A0A9W7LED7"/>
<keyword evidence="3" id="KW-1185">Reference proteome</keyword>
<name>A0A9W7LED7_9STRA</name>
<dbReference type="PANTHER" id="PTHR13593">
    <property type="match status" value="1"/>
</dbReference>
<proteinExistence type="predicted"/>
<evidence type="ECO:0000256" key="1">
    <source>
        <dbReference type="SAM" id="SignalP"/>
    </source>
</evidence>
<dbReference type="GO" id="GO:0006629">
    <property type="term" value="P:lipid metabolic process"/>
    <property type="evidence" value="ECO:0007669"/>
    <property type="project" value="InterPro"/>
</dbReference>
<protein>
    <recommendedName>
        <fullName evidence="4">PLC-like phosphodiesterase</fullName>
    </recommendedName>
</protein>
<dbReference type="InterPro" id="IPR017946">
    <property type="entry name" value="PLC-like_Pdiesterase_TIM-brl"/>
</dbReference>
<keyword evidence="1" id="KW-0732">Signal</keyword>